<comment type="similarity">
    <text evidence="9">Belongs to the NAD synthetase family.</text>
</comment>
<keyword evidence="12" id="KW-1185">Reference proteome</keyword>
<evidence type="ECO:0000256" key="2">
    <source>
        <dbReference type="ARBA" id="ARBA00007145"/>
    </source>
</evidence>
<dbReference type="GO" id="GO:0005737">
    <property type="term" value="C:cytoplasm"/>
    <property type="evidence" value="ECO:0007669"/>
    <property type="project" value="InterPro"/>
</dbReference>
<feature type="binding site" evidence="7">
    <location>
        <position position="535"/>
    </location>
    <ligand>
        <name>deamido-NAD(+)</name>
        <dbReference type="ChEBI" id="CHEBI:58437"/>
        <note>ligand shared between two neighboring subunits</note>
    </ligand>
</feature>
<evidence type="ECO:0000256" key="8">
    <source>
        <dbReference type="PIRNR" id="PIRNR006630"/>
    </source>
</evidence>
<dbReference type="Proteomes" id="UP000028481">
    <property type="component" value="Chromosome"/>
</dbReference>
<evidence type="ECO:0000256" key="7">
    <source>
        <dbReference type="HAMAP-Rule" id="MF_02090"/>
    </source>
</evidence>
<dbReference type="InterPro" id="IPR003010">
    <property type="entry name" value="C-N_Hydrolase"/>
</dbReference>
<dbReference type="InterPro" id="IPR014445">
    <property type="entry name" value="Gln-dep_NAD_synthase"/>
</dbReference>
<dbReference type="Pfam" id="PF00795">
    <property type="entry name" value="CN_hydrolase"/>
    <property type="match status" value="1"/>
</dbReference>
<dbReference type="GO" id="GO:0003952">
    <property type="term" value="F:NAD+ synthase (glutamine-hydrolyzing) activity"/>
    <property type="evidence" value="ECO:0007669"/>
    <property type="project" value="UniProtKB-UniRule"/>
</dbReference>
<dbReference type="InterPro" id="IPR003694">
    <property type="entry name" value="NAD_synthase"/>
</dbReference>
<keyword evidence="5 7" id="KW-0067">ATP-binding</keyword>
<feature type="binding site" evidence="7">
    <location>
        <position position="425"/>
    </location>
    <ligand>
        <name>deamido-NAD(+)</name>
        <dbReference type="ChEBI" id="CHEBI:58437"/>
        <note>ligand shared between two neighboring subunits</note>
    </ligand>
</feature>
<evidence type="ECO:0000259" key="10">
    <source>
        <dbReference type="PROSITE" id="PS50263"/>
    </source>
</evidence>
<evidence type="ECO:0000256" key="9">
    <source>
        <dbReference type="RuleBase" id="RU003811"/>
    </source>
</evidence>
<dbReference type="InterPro" id="IPR036526">
    <property type="entry name" value="C-N_Hydrolase_sf"/>
</dbReference>
<feature type="binding site" evidence="7">
    <location>
        <begin position="317"/>
        <end position="324"/>
    </location>
    <ligand>
        <name>ATP</name>
        <dbReference type="ChEBI" id="CHEBI:30616"/>
    </ligand>
</feature>
<dbReference type="EMBL" id="CP008796">
    <property type="protein sequence ID" value="AIH03994.1"/>
    <property type="molecule type" value="Genomic_DNA"/>
</dbReference>
<dbReference type="SUPFAM" id="SSF56317">
    <property type="entry name" value="Carbon-nitrogen hydrolase"/>
    <property type="match status" value="1"/>
</dbReference>
<evidence type="ECO:0000256" key="4">
    <source>
        <dbReference type="ARBA" id="ARBA00022741"/>
    </source>
</evidence>
<dbReference type="CDD" id="cd00553">
    <property type="entry name" value="NAD_synthase"/>
    <property type="match status" value="1"/>
</dbReference>
<dbReference type="PaxDb" id="289377-HL41_03970"/>
<dbReference type="Gene3D" id="3.40.50.620">
    <property type="entry name" value="HUPs"/>
    <property type="match status" value="1"/>
</dbReference>
<evidence type="ECO:0000256" key="3">
    <source>
        <dbReference type="ARBA" id="ARBA00022598"/>
    </source>
</evidence>
<proteinExistence type="inferred from homology"/>
<dbReference type="NCBIfam" id="NF010588">
    <property type="entry name" value="PRK13981.1"/>
    <property type="match status" value="1"/>
</dbReference>
<protein>
    <recommendedName>
        <fullName evidence="7 8">Glutamine-dependent NAD(+) synthetase</fullName>
        <ecNumber evidence="7 8">6.3.5.1</ecNumber>
    </recommendedName>
    <alternativeName>
        <fullName evidence="7 8">NAD(+) synthase [glutamine-hydrolyzing]</fullName>
    </alternativeName>
</protein>
<dbReference type="CDD" id="cd07570">
    <property type="entry name" value="GAT_Gln-NAD-synth"/>
    <property type="match status" value="1"/>
</dbReference>
<dbReference type="PANTHER" id="PTHR23090">
    <property type="entry name" value="NH 3 /GLUTAMINE-DEPENDENT NAD + SYNTHETASE"/>
    <property type="match status" value="1"/>
</dbReference>
<feature type="active site" description="For glutaminase activity" evidence="7">
    <location>
        <position position="111"/>
    </location>
</feature>
<evidence type="ECO:0000256" key="6">
    <source>
        <dbReference type="ARBA" id="ARBA00023027"/>
    </source>
</evidence>
<dbReference type="eggNOG" id="COG0171">
    <property type="taxonomic scope" value="Bacteria"/>
</dbReference>
<keyword evidence="4 7" id="KW-0547">Nucleotide-binding</keyword>
<dbReference type="UniPathway" id="UPA00253">
    <property type="reaction ID" value="UER00334"/>
</dbReference>
<dbReference type="GO" id="GO:0004359">
    <property type="term" value="F:glutaminase activity"/>
    <property type="evidence" value="ECO:0007669"/>
    <property type="project" value="InterPro"/>
</dbReference>
<gene>
    <name evidence="7" type="primary">nadE</name>
    <name evidence="11" type="ORF">HL41_03970</name>
</gene>
<dbReference type="InterPro" id="IPR014729">
    <property type="entry name" value="Rossmann-like_a/b/a_fold"/>
</dbReference>
<name>A0A075WRQ6_9BACT</name>
<dbReference type="KEGG" id="tcm:HL41_03970"/>
<feature type="binding site" evidence="7">
    <location>
        <position position="396"/>
    </location>
    <ligand>
        <name>deamido-NAD(+)</name>
        <dbReference type="ChEBI" id="CHEBI:58437"/>
        <note>ligand shared between two neighboring subunits</note>
    </ligand>
</feature>
<comment type="catalytic activity">
    <reaction evidence="7 8">
        <text>deamido-NAD(+) + L-glutamine + ATP + H2O = L-glutamate + AMP + diphosphate + NAD(+) + H(+)</text>
        <dbReference type="Rhea" id="RHEA:24384"/>
        <dbReference type="ChEBI" id="CHEBI:15377"/>
        <dbReference type="ChEBI" id="CHEBI:15378"/>
        <dbReference type="ChEBI" id="CHEBI:29985"/>
        <dbReference type="ChEBI" id="CHEBI:30616"/>
        <dbReference type="ChEBI" id="CHEBI:33019"/>
        <dbReference type="ChEBI" id="CHEBI:57540"/>
        <dbReference type="ChEBI" id="CHEBI:58359"/>
        <dbReference type="ChEBI" id="CHEBI:58437"/>
        <dbReference type="ChEBI" id="CHEBI:456215"/>
        <dbReference type="EC" id="6.3.5.1"/>
    </reaction>
</comment>
<dbReference type="InterPro" id="IPR022310">
    <property type="entry name" value="NAD/GMP_synthase"/>
</dbReference>
<dbReference type="FunFam" id="3.40.50.620:FF:000106">
    <property type="entry name" value="Glutamine-dependent NAD(+) synthetase"/>
    <property type="match status" value="1"/>
</dbReference>
<dbReference type="Gene3D" id="3.60.110.10">
    <property type="entry name" value="Carbon-nitrogen hydrolase"/>
    <property type="match status" value="1"/>
</dbReference>
<dbReference type="RefSeq" id="WP_038060856.1">
    <property type="nucleotide sequence ID" value="NZ_CP008796.1"/>
</dbReference>
<dbReference type="HAMAP" id="MF_02090">
    <property type="entry name" value="NadE_glutamine_dep"/>
    <property type="match status" value="1"/>
</dbReference>
<dbReference type="AlphaFoldDB" id="A0A075WRQ6"/>
<evidence type="ECO:0000313" key="12">
    <source>
        <dbReference type="Proteomes" id="UP000028481"/>
    </source>
</evidence>
<keyword evidence="3 7" id="KW-0436">Ligase</keyword>
<feature type="active site" description="Proton acceptor; for glutaminase activity" evidence="7">
    <location>
        <position position="43"/>
    </location>
</feature>
<comment type="pathway">
    <text evidence="1 7 8">Cofactor biosynthesis; NAD(+) biosynthesis; NAD(+) from deamido-NAD(+) (L-Gln route): step 1/1.</text>
</comment>
<dbReference type="HOGENOM" id="CLU_022313_2_0_0"/>
<feature type="domain" description="CN hydrolase" evidence="10">
    <location>
        <begin position="4"/>
        <end position="242"/>
    </location>
</feature>
<dbReference type="GO" id="GO:0009435">
    <property type="term" value="P:NAD+ biosynthetic process"/>
    <property type="evidence" value="ECO:0007669"/>
    <property type="project" value="UniProtKB-UniRule"/>
</dbReference>
<dbReference type="eggNOG" id="COG0388">
    <property type="taxonomic scope" value="Bacteria"/>
</dbReference>
<dbReference type="STRING" id="289377.HL41_03970"/>
<comment type="similarity">
    <text evidence="2 7 8">In the C-terminal section; belongs to the NAD synthetase family.</text>
</comment>
<evidence type="ECO:0000313" key="11">
    <source>
        <dbReference type="EMBL" id="AIH03994.1"/>
    </source>
</evidence>
<keyword evidence="6 7" id="KW-0520">NAD</keyword>
<dbReference type="NCBIfam" id="TIGR00552">
    <property type="entry name" value="nadE"/>
    <property type="match status" value="1"/>
</dbReference>
<dbReference type="PIRSF" id="PIRSF006630">
    <property type="entry name" value="NADS_GAT"/>
    <property type="match status" value="1"/>
</dbReference>
<reference evidence="11 12" key="1">
    <citation type="journal article" date="2015" name="Genome Announc.">
        <title>Genome Sequence of a Sulfate-Reducing Thermophilic Bacterium, Thermodesulfobacterium commune DSM 2178T (Phylum Thermodesulfobacteria).</title>
        <authorList>
            <person name="Bhatnagar S."/>
            <person name="Badger J.H."/>
            <person name="Madupu R."/>
            <person name="Khouri H.M."/>
            <person name="O'Connor E.M."/>
            <person name="Robb F.T."/>
            <person name="Ward N.L."/>
            <person name="Eisen J.A."/>
        </authorList>
    </citation>
    <scope>NUCLEOTIDE SEQUENCE [LARGE SCALE GENOMIC DNA]</scope>
    <source>
        <strain evidence="11 12">DSM 2178</strain>
    </source>
</reference>
<organism evidence="11 12">
    <name type="scientific">Thermodesulfobacterium commune DSM 2178</name>
    <dbReference type="NCBI Taxonomy" id="289377"/>
    <lineage>
        <taxon>Bacteria</taxon>
        <taxon>Pseudomonadati</taxon>
        <taxon>Thermodesulfobacteriota</taxon>
        <taxon>Thermodesulfobacteria</taxon>
        <taxon>Thermodesulfobacteriales</taxon>
        <taxon>Thermodesulfobacteriaceae</taxon>
        <taxon>Thermodesulfobacterium</taxon>
    </lineage>
</organism>
<dbReference type="Pfam" id="PF02540">
    <property type="entry name" value="NAD_synthase"/>
    <property type="match status" value="1"/>
</dbReference>
<comment type="function">
    <text evidence="7">Catalyzes the ATP-dependent amidation of deamido-NAD to form NAD. Uses L-glutamine as a nitrogen source.</text>
</comment>
<comment type="caution">
    <text evidence="7">Lacks conserved residue(s) required for the propagation of feature annotation.</text>
</comment>
<dbReference type="PROSITE" id="PS50263">
    <property type="entry name" value="CN_HYDROLASE"/>
    <property type="match status" value="1"/>
</dbReference>
<feature type="binding site" evidence="7">
    <location>
        <position position="420"/>
    </location>
    <ligand>
        <name>ATP</name>
        <dbReference type="ChEBI" id="CHEBI:30616"/>
    </ligand>
</feature>
<dbReference type="PANTHER" id="PTHR23090:SF9">
    <property type="entry name" value="GLUTAMINE-DEPENDENT NAD(+) SYNTHETASE"/>
    <property type="match status" value="1"/>
</dbReference>
<dbReference type="SUPFAM" id="SSF52402">
    <property type="entry name" value="Adenine nucleotide alpha hydrolases-like"/>
    <property type="match status" value="1"/>
</dbReference>
<dbReference type="EC" id="6.3.5.1" evidence="7 8"/>
<accession>A0A075WRQ6</accession>
<dbReference type="GO" id="GO:0008795">
    <property type="term" value="F:NAD+ synthase activity"/>
    <property type="evidence" value="ECO:0007669"/>
    <property type="project" value="UniProtKB-UniRule"/>
</dbReference>
<evidence type="ECO:0000256" key="5">
    <source>
        <dbReference type="ARBA" id="ARBA00022840"/>
    </source>
</evidence>
<evidence type="ECO:0000256" key="1">
    <source>
        <dbReference type="ARBA" id="ARBA00005188"/>
    </source>
</evidence>
<sequence length="559" mass="63893">MDKLNIALIQINPTLGNFDYNLNKVLEVWRQVDGHSHIVIFPEFALSGFFPADLFFETDFLVNLKQTIQRLVKASENFNSTIIIGTPYFDRGLFNSALIVKKGTILAGYHKRCLDEAFNEGRYFQPGVKPLVINFNTFKIGVSIGWDCWKENGWFHFYNQMDVDLLINLGAFPYYQGSFKEREKVCQVLAQRFNAYVACVNLIGGQERWVFDGRSFVVDPYEETVTLLSGFEEDFCILSIDYDTILRKKLSNVQLKKEEPCEYCFFDEVFLEDRRRLLSFKGKIEAKFSEEEEVYKALVLALRDYVEKSGFKKVVLGLSGGIDSSLVACIAVDALGQDRVVGVFMPSPFTSKESKEDAMQLAQNLGIEFLEYPIDEVFEIFRKTFGYPEFDVADENLQARLRANILFYLSNKRGYLVLCTSNKSEAAVGYGTLYGDIAGGFAPIVDVYKTMVYRLAKYRNSLKPDIPERVLLKVPSAELRPGQTDYEVLPTYEILDQILELYLEKKASVNSIIEKGFEKSVVEKVLSMVKKAEFKRKQAPFGPKVTKTSMVADRIYPVF</sequence>
<dbReference type="OrthoDB" id="9803818at2"/>
<dbReference type="GO" id="GO:0005524">
    <property type="term" value="F:ATP binding"/>
    <property type="evidence" value="ECO:0007669"/>
    <property type="project" value="UniProtKB-UniRule"/>
</dbReference>